<dbReference type="GO" id="GO:0032958">
    <property type="term" value="P:inositol phosphate biosynthetic process"/>
    <property type="evidence" value="ECO:0007669"/>
    <property type="project" value="InterPro"/>
</dbReference>
<dbReference type="GO" id="GO:0046854">
    <property type="term" value="P:phosphatidylinositol phosphate biosynthetic process"/>
    <property type="evidence" value="ECO:0007669"/>
    <property type="project" value="TreeGrafter"/>
</dbReference>
<evidence type="ECO:0000256" key="5">
    <source>
        <dbReference type="SAM" id="MobiDB-lite"/>
    </source>
</evidence>
<sequence>LLGKICIPLRPIRIIFASRKKNSIELKTRNRCFTFQGLGATPRRHNQAFEFYDVCPFCCDTTTHLSIVKRATHRRSTPSVRLVALKFRAQRPSVSSWALPSLATTRNSFFFSPVNFSNPPFFWRTTNSTYAPAYTHPALPESPAMLATKIIPDRKDLVDYNYAVAGHAGTLCDPDGELFIKPATKQEVEFYESANAQHPDLADIMPVFMGTLQLNNHTDISSINEQLPVVSDVLSEHLKEEVVALAHQLHPALEGPAPGEESIAWRPNRNKKIATDIAIVLENSAYGFARPNIMDCKLGVRLWADDAPEEKKRRFDKISAETTHKELGFRVAGMRVYRGSERDEELDPEEYKKYDKDWGRFSVSTPTVVESMRKFLFNPRSGVSDEDAKFVAEAFCEELKKVEKRLAAEETRMYSASLLFVFEGDGPALKHAIKVNAEAAARKEARMTERQRLKDLARREAEAEAAAHKGRSPSNAAARVDSGIDVSGDNDVLTRKAAGALDDYDDEDDDDVSSDGSVETLEPVLQLRLIDFAHAAWVPGQGPDENVLKGVRSLITIFDEMSR</sequence>
<evidence type="ECO:0000313" key="6">
    <source>
        <dbReference type="EMBL" id="QBZ64063.1"/>
    </source>
</evidence>
<dbReference type="GO" id="GO:0005634">
    <property type="term" value="C:nucleus"/>
    <property type="evidence" value="ECO:0007669"/>
    <property type="project" value="TreeGrafter"/>
</dbReference>
<dbReference type="Proteomes" id="UP000294847">
    <property type="component" value="Chromosome 6"/>
</dbReference>
<name>A0A4P7NNY4_PYROR</name>
<feature type="region of interest" description="Disordered" evidence="5">
    <location>
        <begin position="459"/>
        <end position="483"/>
    </location>
</feature>
<reference evidence="6 7" key="1">
    <citation type="journal article" date="2019" name="Mol. Biol. Evol.">
        <title>Blast fungal genomes show frequent chromosomal changes, gene gains and losses, and effector gene turnover.</title>
        <authorList>
            <person name="Gomez Luciano L.B."/>
            <person name="Jason Tsai I."/>
            <person name="Chuma I."/>
            <person name="Tosa Y."/>
            <person name="Chen Y.H."/>
            <person name="Li J.Y."/>
            <person name="Li M.Y."/>
            <person name="Jade Lu M.Y."/>
            <person name="Nakayashiki H."/>
            <person name="Li W.H."/>
        </authorList>
    </citation>
    <scope>NUCLEOTIDE SEQUENCE [LARGE SCALE GENOMIC DNA]</scope>
    <source>
        <strain evidence="6">MZ5-1-6</strain>
    </source>
</reference>
<evidence type="ECO:0000313" key="7">
    <source>
        <dbReference type="Proteomes" id="UP000294847"/>
    </source>
</evidence>
<feature type="non-terminal residue" evidence="6">
    <location>
        <position position="1"/>
    </location>
</feature>
<dbReference type="Pfam" id="PF03770">
    <property type="entry name" value="IPK"/>
    <property type="match status" value="1"/>
</dbReference>
<dbReference type="EMBL" id="CP034209">
    <property type="protein sequence ID" value="QBZ64063.1"/>
    <property type="molecule type" value="Genomic_DNA"/>
</dbReference>
<dbReference type="GO" id="GO:0000824">
    <property type="term" value="F:inositol-1,4,5,6-tetrakisphosphate 3-kinase activity"/>
    <property type="evidence" value="ECO:0007669"/>
    <property type="project" value="TreeGrafter"/>
</dbReference>
<evidence type="ECO:0000256" key="1">
    <source>
        <dbReference type="ARBA" id="ARBA00007374"/>
    </source>
</evidence>
<organism evidence="6 7">
    <name type="scientific">Pyricularia oryzae</name>
    <name type="common">Rice blast fungus</name>
    <name type="synonym">Magnaporthe oryzae</name>
    <dbReference type="NCBI Taxonomy" id="318829"/>
    <lineage>
        <taxon>Eukaryota</taxon>
        <taxon>Fungi</taxon>
        <taxon>Dikarya</taxon>
        <taxon>Ascomycota</taxon>
        <taxon>Pezizomycotina</taxon>
        <taxon>Sordariomycetes</taxon>
        <taxon>Sordariomycetidae</taxon>
        <taxon>Magnaporthales</taxon>
        <taxon>Pyriculariaceae</taxon>
        <taxon>Pyricularia</taxon>
    </lineage>
</organism>
<dbReference type="SUPFAM" id="SSF56104">
    <property type="entry name" value="SAICAR synthase-like"/>
    <property type="match status" value="1"/>
</dbReference>
<evidence type="ECO:0000256" key="3">
    <source>
        <dbReference type="ARBA" id="ARBA00022777"/>
    </source>
</evidence>
<comment type="similarity">
    <text evidence="1 4">Belongs to the inositol phosphokinase (IPK) family.</text>
</comment>
<dbReference type="PANTHER" id="PTHR12400">
    <property type="entry name" value="INOSITOL POLYPHOSPHATE KINASE"/>
    <property type="match status" value="1"/>
</dbReference>
<dbReference type="EC" id="2.7.-.-" evidence="4"/>
<dbReference type="InterPro" id="IPR005522">
    <property type="entry name" value="IPK"/>
</dbReference>
<dbReference type="AlphaFoldDB" id="A0A4P7NNY4"/>
<evidence type="ECO:0000256" key="2">
    <source>
        <dbReference type="ARBA" id="ARBA00022679"/>
    </source>
</evidence>
<evidence type="ECO:0000256" key="4">
    <source>
        <dbReference type="RuleBase" id="RU363090"/>
    </source>
</evidence>
<dbReference type="GO" id="GO:0005737">
    <property type="term" value="C:cytoplasm"/>
    <property type="evidence" value="ECO:0007669"/>
    <property type="project" value="TreeGrafter"/>
</dbReference>
<proteinExistence type="inferred from homology"/>
<protein>
    <recommendedName>
        <fullName evidence="4">Kinase</fullName>
        <ecNumber evidence="4">2.7.-.-</ecNumber>
    </recommendedName>
</protein>
<dbReference type="InterPro" id="IPR038286">
    <property type="entry name" value="IPK_sf"/>
</dbReference>
<gene>
    <name evidence="6" type="ORF">PoMZ_05754</name>
</gene>
<keyword evidence="3 4" id="KW-0418">Kinase</keyword>
<feature type="region of interest" description="Disordered" evidence="5">
    <location>
        <begin position="498"/>
        <end position="517"/>
    </location>
</feature>
<feature type="compositionally biased region" description="Acidic residues" evidence="5">
    <location>
        <begin position="502"/>
        <end position="513"/>
    </location>
</feature>
<dbReference type="Gene3D" id="3.30.470.160">
    <property type="entry name" value="Inositol polyphosphate kinase"/>
    <property type="match status" value="1"/>
</dbReference>
<keyword evidence="2 4" id="KW-0808">Transferase</keyword>
<dbReference type="PANTHER" id="PTHR12400:SF103">
    <property type="entry name" value="INOSITOL POLYPHOSPHATE MULTIKINASE"/>
    <property type="match status" value="1"/>
</dbReference>
<dbReference type="GO" id="GO:0008440">
    <property type="term" value="F:inositol-1,4,5-trisphosphate 3-kinase activity"/>
    <property type="evidence" value="ECO:0007669"/>
    <property type="project" value="TreeGrafter"/>
</dbReference>
<accession>A0A4P7NNY4</accession>